<dbReference type="KEGG" id="sdz:Asd1617_05145"/>
<sequence>MVGKSGIQHPGLPSQRLKALQFLAQALKIAPVFISGNRGECGAGGSVESGVRS</sequence>
<gene>
    <name evidence="1" type="ORF">Asd1617_05145</name>
</gene>
<reference evidence="1 2" key="1">
    <citation type="submission" date="2013-09" db="EMBL/GenBank/DDBJ databases">
        <title>Comparative genomics of Sd1617 to representative strains in evaluating its pathogenesis.</title>
        <authorList>
            <person name="Aksomboon Vongsawan A."/>
            <person name="Kapatral V."/>
            <person name="Vaisvil B."/>
            <person name="Serichantalergs O."/>
            <person name="Hale T.L."/>
            <person name="Mason C.J."/>
        </authorList>
    </citation>
    <scope>NUCLEOTIDE SEQUENCE [LARGE SCALE GENOMIC DNA]</scope>
    <source>
        <strain evidence="1 2">1617</strain>
    </source>
</reference>
<protein>
    <submittedName>
        <fullName evidence="1">Uncharacterized protein</fullName>
    </submittedName>
</protein>
<name>A0A0A7A167_SHIDY</name>
<dbReference type="EMBL" id="CP006736">
    <property type="protein sequence ID" value="AHA67972.1"/>
    <property type="molecule type" value="Genomic_DNA"/>
</dbReference>
<dbReference type="Proteomes" id="UP000031647">
    <property type="component" value="Chromosome"/>
</dbReference>
<dbReference type="HOGENOM" id="CLU_213744_0_0_6"/>
<dbReference type="AlphaFoldDB" id="A0A0A7A167"/>
<accession>A0A0A7A167</accession>
<evidence type="ECO:0000313" key="2">
    <source>
        <dbReference type="Proteomes" id="UP000031647"/>
    </source>
</evidence>
<proteinExistence type="predicted"/>
<organism evidence="1 2">
    <name type="scientific">Shigella dysenteriae 1617</name>
    <dbReference type="NCBI Taxonomy" id="754093"/>
    <lineage>
        <taxon>Bacteria</taxon>
        <taxon>Pseudomonadati</taxon>
        <taxon>Pseudomonadota</taxon>
        <taxon>Gammaproteobacteria</taxon>
        <taxon>Enterobacterales</taxon>
        <taxon>Enterobacteriaceae</taxon>
        <taxon>Shigella</taxon>
    </lineage>
</organism>
<evidence type="ECO:0000313" key="1">
    <source>
        <dbReference type="EMBL" id="AHA67972.1"/>
    </source>
</evidence>